<evidence type="ECO:0000313" key="2">
    <source>
        <dbReference type="Proteomes" id="UP000615026"/>
    </source>
</evidence>
<dbReference type="EMBL" id="JADEXP010000073">
    <property type="protein sequence ID" value="MBE9067054.1"/>
    <property type="molecule type" value="Genomic_DNA"/>
</dbReference>
<sequence>MMPALNQTPKPAHQPGLIPWTTVPDFIQTVLKTRGCTLLKHQCRRPHLKHIRFQYVPFAYQGDLYYLQRWSRDEWGVSPSPIIFPAEGACSLKLLNNGSLLSTVVKKAVAKFYGHFPDDFSLQPSSASRQHTNAQMLPLAG</sequence>
<dbReference type="Proteomes" id="UP000615026">
    <property type="component" value="Unassembled WGS sequence"/>
</dbReference>
<gene>
    <name evidence="1" type="ORF">IQ260_10345</name>
</gene>
<organism evidence="1 2">
    <name type="scientific">Leptolyngbya cf. ectocarpi LEGE 11479</name>
    <dbReference type="NCBI Taxonomy" id="1828722"/>
    <lineage>
        <taxon>Bacteria</taxon>
        <taxon>Bacillati</taxon>
        <taxon>Cyanobacteriota</taxon>
        <taxon>Cyanophyceae</taxon>
        <taxon>Leptolyngbyales</taxon>
        <taxon>Leptolyngbyaceae</taxon>
        <taxon>Leptolyngbya group</taxon>
        <taxon>Leptolyngbya</taxon>
    </lineage>
</organism>
<dbReference type="RefSeq" id="WP_193993027.1">
    <property type="nucleotide sequence ID" value="NZ_JADEXP010000073.1"/>
</dbReference>
<proteinExistence type="predicted"/>
<accession>A0A928X3R4</accession>
<name>A0A928X3R4_LEPEC</name>
<evidence type="ECO:0000313" key="1">
    <source>
        <dbReference type="EMBL" id="MBE9067054.1"/>
    </source>
</evidence>
<dbReference type="AlphaFoldDB" id="A0A928X3R4"/>
<reference evidence="1" key="1">
    <citation type="submission" date="2020-10" db="EMBL/GenBank/DDBJ databases">
        <authorList>
            <person name="Castelo-Branco R."/>
            <person name="Eusebio N."/>
            <person name="Adriana R."/>
            <person name="Vieira A."/>
            <person name="Brugerolle De Fraissinette N."/>
            <person name="Rezende De Castro R."/>
            <person name="Schneider M.P."/>
            <person name="Vasconcelos V."/>
            <person name="Leao P.N."/>
        </authorList>
    </citation>
    <scope>NUCLEOTIDE SEQUENCE</scope>
    <source>
        <strain evidence="1">LEGE 11479</strain>
    </source>
</reference>
<keyword evidence="2" id="KW-1185">Reference proteome</keyword>
<protein>
    <submittedName>
        <fullName evidence="1">Uncharacterized protein</fullName>
    </submittedName>
</protein>
<comment type="caution">
    <text evidence="1">The sequence shown here is derived from an EMBL/GenBank/DDBJ whole genome shotgun (WGS) entry which is preliminary data.</text>
</comment>